<dbReference type="Pfam" id="PF05532">
    <property type="entry name" value="CsbD"/>
    <property type="match status" value="1"/>
</dbReference>
<evidence type="ECO:0000313" key="5">
    <source>
        <dbReference type="Proteomes" id="UP001235744"/>
    </source>
</evidence>
<dbReference type="InterPro" id="IPR036629">
    <property type="entry name" value="YjbJ_sf"/>
</dbReference>
<feature type="domain" description="CsbD-like" evidence="3">
    <location>
        <begin position="4"/>
        <end position="52"/>
    </location>
</feature>
<evidence type="ECO:0000259" key="3">
    <source>
        <dbReference type="Pfam" id="PF05532"/>
    </source>
</evidence>
<keyword evidence="5" id="KW-1185">Reference proteome</keyword>
<feature type="region of interest" description="Disordered" evidence="2">
    <location>
        <begin position="1"/>
        <end position="64"/>
    </location>
</feature>
<sequence>MTDESAKDKMAGKAKEAMGKMTGNKRMESEGKADQAKGKAKGAVSEAQERAEGVKDSLSRDDKD</sequence>
<organism evidence="4 5">
    <name type="scientific">Streptomyces poriferorum</name>
    <dbReference type="NCBI Taxonomy" id="2798799"/>
    <lineage>
        <taxon>Bacteria</taxon>
        <taxon>Bacillati</taxon>
        <taxon>Actinomycetota</taxon>
        <taxon>Actinomycetes</taxon>
        <taxon>Kitasatosporales</taxon>
        <taxon>Streptomycetaceae</taxon>
        <taxon>Streptomyces</taxon>
    </lineage>
</organism>
<accession>A0ABY9INP5</accession>
<comment type="similarity">
    <text evidence="1">Belongs to the UPF0337 (CsbD) family.</text>
</comment>
<name>A0ABY9INP5_9ACTN</name>
<dbReference type="EMBL" id="CP120988">
    <property type="protein sequence ID" value="WLQ55964.1"/>
    <property type="molecule type" value="Genomic_DNA"/>
</dbReference>
<dbReference type="RefSeq" id="WP_306071866.1">
    <property type="nucleotide sequence ID" value="NZ_CP120988.1"/>
</dbReference>
<gene>
    <name evidence="4" type="ORF">P8A19_11115</name>
</gene>
<feature type="compositionally biased region" description="Basic and acidic residues" evidence="2">
    <location>
        <begin position="47"/>
        <end position="64"/>
    </location>
</feature>
<feature type="compositionally biased region" description="Basic and acidic residues" evidence="2">
    <location>
        <begin position="25"/>
        <end position="37"/>
    </location>
</feature>
<feature type="compositionally biased region" description="Basic and acidic residues" evidence="2">
    <location>
        <begin position="1"/>
        <end position="18"/>
    </location>
</feature>
<dbReference type="SUPFAM" id="SSF69047">
    <property type="entry name" value="Hypothetical protein YjbJ"/>
    <property type="match status" value="1"/>
</dbReference>
<evidence type="ECO:0000313" key="4">
    <source>
        <dbReference type="EMBL" id="WLQ55964.1"/>
    </source>
</evidence>
<dbReference type="InterPro" id="IPR008462">
    <property type="entry name" value="CsbD"/>
</dbReference>
<evidence type="ECO:0000256" key="2">
    <source>
        <dbReference type="SAM" id="MobiDB-lite"/>
    </source>
</evidence>
<proteinExistence type="inferred from homology"/>
<evidence type="ECO:0000256" key="1">
    <source>
        <dbReference type="ARBA" id="ARBA00009129"/>
    </source>
</evidence>
<dbReference type="Gene3D" id="1.10.1470.10">
    <property type="entry name" value="YjbJ"/>
    <property type="match status" value="1"/>
</dbReference>
<reference evidence="4 5" key="1">
    <citation type="submission" date="2023-03" db="EMBL/GenBank/DDBJ databases">
        <title>Isolation and description of six Streptomyces strains from soil environments, able to metabolize different microbial glucans.</title>
        <authorList>
            <person name="Widen T."/>
            <person name="Larsbrink J."/>
        </authorList>
    </citation>
    <scope>NUCLEOTIDE SEQUENCE [LARGE SCALE GENOMIC DNA]</scope>
    <source>
        <strain evidence="4 5">Alt2</strain>
    </source>
</reference>
<protein>
    <submittedName>
        <fullName evidence="4">CsbD family protein</fullName>
    </submittedName>
</protein>
<dbReference type="Proteomes" id="UP001235744">
    <property type="component" value="Chromosome"/>
</dbReference>